<comment type="caution">
    <text evidence="2">The sequence shown here is derived from an EMBL/GenBank/DDBJ whole genome shotgun (WGS) entry which is preliminary data.</text>
</comment>
<dbReference type="AlphaFoldDB" id="A0A1E5LKG0"/>
<dbReference type="OrthoDB" id="1726013at2"/>
<evidence type="ECO:0000256" key="1">
    <source>
        <dbReference type="SAM" id="Phobius"/>
    </source>
</evidence>
<gene>
    <name evidence="2" type="ORF">BFG57_07335</name>
</gene>
<keyword evidence="1" id="KW-0472">Membrane</keyword>
<protein>
    <recommendedName>
        <fullName evidence="4">DUF2619 domain-containing protein</fullName>
    </recommendedName>
</protein>
<dbReference type="Pfam" id="PF10942">
    <property type="entry name" value="DUF2619"/>
    <property type="match status" value="1"/>
</dbReference>
<name>A0A1E5LKG0_9BACI</name>
<feature type="transmembrane region" description="Helical" evidence="1">
    <location>
        <begin position="30"/>
        <end position="55"/>
    </location>
</feature>
<dbReference type="Proteomes" id="UP000095209">
    <property type="component" value="Unassembled WGS sequence"/>
</dbReference>
<accession>A0A1E5LKG0</accession>
<sequence>MMASLRFLSSFIEFGAACLFLYFNDVKKALVINTLLAGVGPVILLLTMMVGLYAIADQFSLQKLSLIFLGIGCILWAVIK</sequence>
<feature type="transmembrane region" description="Helical" evidence="1">
    <location>
        <begin position="61"/>
        <end position="79"/>
    </location>
</feature>
<organism evidence="2 3">
    <name type="scientific">Bacillus solimangrovi</name>
    <dbReference type="NCBI Taxonomy" id="1305675"/>
    <lineage>
        <taxon>Bacteria</taxon>
        <taxon>Bacillati</taxon>
        <taxon>Bacillota</taxon>
        <taxon>Bacilli</taxon>
        <taxon>Bacillales</taxon>
        <taxon>Bacillaceae</taxon>
        <taxon>Bacillus</taxon>
    </lineage>
</organism>
<evidence type="ECO:0008006" key="4">
    <source>
        <dbReference type="Google" id="ProtNLM"/>
    </source>
</evidence>
<proteinExistence type="predicted"/>
<keyword evidence="1" id="KW-1133">Transmembrane helix</keyword>
<evidence type="ECO:0000313" key="3">
    <source>
        <dbReference type="Proteomes" id="UP000095209"/>
    </source>
</evidence>
<evidence type="ECO:0000313" key="2">
    <source>
        <dbReference type="EMBL" id="OEH94564.1"/>
    </source>
</evidence>
<keyword evidence="3" id="KW-1185">Reference proteome</keyword>
<dbReference type="InterPro" id="IPR020390">
    <property type="entry name" value="Uncharacterised_YqhV"/>
</dbReference>
<dbReference type="EMBL" id="MJEH01000001">
    <property type="protein sequence ID" value="OEH94564.1"/>
    <property type="molecule type" value="Genomic_DNA"/>
</dbReference>
<keyword evidence="1" id="KW-0812">Transmembrane</keyword>
<reference evidence="2 3" key="1">
    <citation type="submission" date="2016-08" db="EMBL/GenBank/DDBJ databases">
        <title>Genome of Bacillus solimangrovi GH2-4.</title>
        <authorList>
            <person name="Lim S."/>
            <person name="Kim B.-C."/>
        </authorList>
    </citation>
    <scope>NUCLEOTIDE SEQUENCE [LARGE SCALE GENOMIC DNA]</scope>
    <source>
        <strain evidence="2 3">GH2-4</strain>
    </source>
</reference>
<feature type="transmembrane region" description="Helical" evidence="1">
    <location>
        <begin position="6"/>
        <end position="23"/>
    </location>
</feature>
<dbReference type="STRING" id="1305675.BFG57_07335"/>